<feature type="region of interest" description="Disordered" evidence="1">
    <location>
        <begin position="226"/>
        <end position="253"/>
    </location>
</feature>
<feature type="region of interest" description="Disordered" evidence="1">
    <location>
        <begin position="99"/>
        <end position="126"/>
    </location>
</feature>
<dbReference type="AlphaFoldDB" id="A0A158QZF8"/>
<reference evidence="2 3" key="2">
    <citation type="submission" date="2018-11" db="EMBL/GenBank/DDBJ databases">
        <authorList>
            <consortium name="Pathogen Informatics"/>
        </authorList>
    </citation>
    <scope>NUCLEOTIDE SEQUENCE [LARGE SCALE GENOMIC DNA]</scope>
</reference>
<feature type="region of interest" description="Disordered" evidence="1">
    <location>
        <begin position="451"/>
        <end position="552"/>
    </location>
</feature>
<accession>A0A158QZF8</accession>
<dbReference type="Proteomes" id="UP000271162">
    <property type="component" value="Unassembled WGS sequence"/>
</dbReference>
<evidence type="ECO:0000313" key="2">
    <source>
        <dbReference type="EMBL" id="VDL73668.1"/>
    </source>
</evidence>
<feature type="compositionally biased region" description="Basic and acidic residues" evidence="1">
    <location>
        <begin position="670"/>
        <end position="679"/>
    </location>
</feature>
<evidence type="ECO:0000313" key="4">
    <source>
        <dbReference type="WBParaSite" id="NBR_0001007801-mRNA-1"/>
    </source>
</evidence>
<feature type="compositionally biased region" description="Basic and acidic residues" evidence="1">
    <location>
        <begin position="778"/>
        <end position="806"/>
    </location>
</feature>
<dbReference type="EMBL" id="UYSL01020250">
    <property type="protein sequence ID" value="VDL73668.1"/>
    <property type="molecule type" value="Genomic_DNA"/>
</dbReference>
<feature type="compositionally biased region" description="Polar residues" evidence="1">
    <location>
        <begin position="502"/>
        <end position="516"/>
    </location>
</feature>
<gene>
    <name evidence="2" type="ORF">NBR_LOCUS10079</name>
</gene>
<dbReference type="OMA" id="SIDCISA"/>
<feature type="compositionally biased region" description="Basic and acidic residues" evidence="1">
    <location>
        <begin position="630"/>
        <end position="648"/>
    </location>
</feature>
<feature type="compositionally biased region" description="Basic and acidic residues" evidence="1">
    <location>
        <begin position="483"/>
        <end position="497"/>
    </location>
</feature>
<feature type="region of interest" description="Disordered" evidence="1">
    <location>
        <begin position="44"/>
        <end position="79"/>
    </location>
</feature>
<evidence type="ECO:0000313" key="3">
    <source>
        <dbReference type="Proteomes" id="UP000271162"/>
    </source>
</evidence>
<organism evidence="4">
    <name type="scientific">Nippostrongylus brasiliensis</name>
    <name type="common">Rat hookworm</name>
    <dbReference type="NCBI Taxonomy" id="27835"/>
    <lineage>
        <taxon>Eukaryota</taxon>
        <taxon>Metazoa</taxon>
        <taxon>Ecdysozoa</taxon>
        <taxon>Nematoda</taxon>
        <taxon>Chromadorea</taxon>
        <taxon>Rhabditida</taxon>
        <taxon>Rhabditina</taxon>
        <taxon>Rhabditomorpha</taxon>
        <taxon>Strongyloidea</taxon>
        <taxon>Heligmosomidae</taxon>
        <taxon>Nippostrongylus</taxon>
    </lineage>
</organism>
<evidence type="ECO:0000256" key="1">
    <source>
        <dbReference type="SAM" id="MobiDB-lite"/>
    </source>
</evidence>
<feature type="region of interest" description="Disordered" evidence="1">
    <location>
        <begin position="578"/>
        <end position="821"/>
    </location>
</feature>
<proteinExistence type="predicted"/>
<keyword evidence="3" id="KW-1185">Reference proteome</keyword>
<feature type="compositionally biased region" description="Basic and acidic residues" evidence="1">
    <location>
        <begin position="65"/>
        <end position="76"/>
    </location>
</feature>
<protein>
    <submittedName>
        <fullName evidence="4">TPX2_importin domain-containing protein</fullName>
    </submittedName>
</protein>
<name>A0A158QZF8_NIPBR</name>
<sequence>MNPGSGVHTYIRAELLNLRASLQVEQSPDCVVIENRSALEQLQRLQKTSGTSIPRPPSTKKTASQKKEPKTARSETPRSPLMTVARTVKSKFSKLTRMGRHDQDVSMKGSQSFSGIRQPKAALPKRVDQNANRVIKSSSMEVPPTSQEQPSTSRHMVVIPQNPKRLEDFSEEASLAEQGKTEEAAAVDDTTETRLLLTNIPLQHHNDHQALSVTLDEDVLVVTKPLEPSDQSNPKPPEEQVNTTKTPVGSRKHHTFTLGEKIPDTSSELKAVVPSVEPQNVGSVERELSPPPRYLMSVKTPESARKHRTFVVTHSDPKAKPAVENSAVAKKTKRVKIIKQRSMPESTASPECYILKVKTPEALRRHHTFTIRERPRSPDVPYIEEGEVTEPIATIGPTAEKLRMQKKIEDVGKTKEDEKPPPEKFTMSVKTLTMKKFKTFIVEEKKKEEVVRTSMSVDALGPSKVGPQEEEVKAVLSVSTKENTVKGERKEIEKSEKLPSAVTATPSAMRKSQTAIIDQKNEEDPQGNPDGISSLSRLEELSEVGPPLKTSEMYVLTTMTPLPQRKASADSCLERIAREKTRSSSRSPEKLSLFIMGGRFPRSHPPSVEGKRPTKYAVVQPRQGEADFATSKKDHSQSDRAEFVERRNSVSSGEMTSPEEEIPMDTHLTPTEETHDDTLIIRPIRRPPEVTSPIAEEPEVSVAESPFIEEKAVRMDVQLESSTSSDPPVFRPPSPPRESFKPVTTSKSTSPLRRRGSTEEACVATREEKKRVRLSFRSKSEDRKEKKMEERERLKKEKREEKERTPRSPKMPIAARQKAPLAEFESSVVEDSPAVENNPITFEKWNNSPRGRRRHSAHINGFTEPIVEESDGNGNAICSASTTAPLSARVECVMSPTIARHEPAPGLIDDEILDQPMLVGDTFSHSESNDCLSAVRRMEFEAEKATLISIDRSLAEDSDTM</sequence>
<reference evidence="4" key="1">
    <citation type="submission" date="2016-04" db="UniProtKB">
        <authorList>
            <consortium name="WormBaseParasite"/>
        </authorList>
    </citation>
    <scope>IDENTIFICATION</scope>
</reference>
<dbReference type="WBParaSite" id="NBR_0001007801-mRNA-1">
    <property type="protein sequence ID" value="NBR_0001007801-mRNA-1"/>
    <property type="gene ID" value="NBR_0001007801"/>
</dbReference>